<name>A0A3Q7F944_SOLLC</name>
<evidence type="ECO:0000313" key="2">
    <source>
        <dbReference type="Proteomes" id="UP000004994"/>
    </source>
</evidence>
<evidence type="ECO:0000313" key="1">
    <source>
        <dbReference type="EnsemblPlants" id="Solyc02g084270.2.1"/>
    </source>
</evidence>
<reference evidence="1" key="1">
    <citation type="journal article" date="2012" name="Nature">
        <title>The tomato genome sequence provides insights into fleshy fruit evolution.</title>
        <authorList>
            <consortium name="Tomato Genome Consortium"/>
        </authorList>
    </citation>
    <scope>NUCLEOTIDE SEQUENCE [LARGE SCALE GENOMIC DNA]</scope>
    <source>
        <strain evidence="1">cv. Heinz 1706</strain>
    </source>
</reference>
<proteinExistence type="predicted"/>
<organism evidence="1">
    <name type="scientific">Solanum lycopersicum</name>
    <name type="common">Tomato</name>
    <name type="synonym">Lycopersicon esculentum</name>
    <dbReference type="NCBI Taxonomy" id="4081"/>
    <lineage>
        <taxon>Eukaryota</taxon>
        <taxon>Viridiplantae</taxon>
        <taxon>Streptophyta</taxon>
        <taxon>Embryophyta</taxon>
        <taxon>Tracheophyta</taxon>
        <taxon>Spermatophyta</taxon>
        <taxon>Magnoliopsida</taxon>
        <taxon>eudicotyledons</taxon>
        <taxon>Gunneridae</taxon>
        <taxon>Pentapetalae</taxon>
        <taxon>asterids</taxon>
        <taxon>lamiids</taxon>
        <taxon>Solanales</taxon>
        <taxon>Solanaceae</taxon>
        <taxon>Solanoideae</taxon>
        <taxon>Solaneae</taxon>
        <taxon>Solanum</taxon>
        <taxon>Solanum subgen. Lycopersicon</taxon>
    </lineage>
</organism>
<sequence length="150" mass="17729">MTRHLKHRHIRRITEYYYHRITATVDGSLPDQDSDQLETPKSIFLFFVFQAKCVETGESVAIKVVLQEKHVCMLDHPNVVHLFLCLLLCRETAKVLQQVDKKFILIVASTPAYQGKYSPPDCYHEKLLLHIQLYQLFWQFNQDNLYRLHA</sequence>
<dbReference type="AlphaFoldDB" id="A0A3Q7F944"/>
<dbReference type="Gramene" id="Solyc02g084270.2.1">
    <property type="protein sequence ID" value="Solyc02g084270.2.1"/>
    <property type="gene ID" value="Solyc02g084270.2"/>
</dbReference>
<reference evidence="1" key="2">
    <citation type="submission" date="2019-01" db="UniProtKB">
        <authorList>
            <consortium name="EnsemblPlants"/>
        </authorList>
    </citation>
    <scope>IDENTIFICATION</scope>
    <source>
        <strain evidence="1">cv. Heinz 1706</strain>
    </source>
</reference>
<dbReference type="Proteomes" id="UP000004994">
    <property type="component" value="Chromosome 2"/>
</dbReference>
<dbReference type="STRING" id="4081.A0A3Q7F944"/>
<protein>
    <submittedName>
        <fullName evidence="1">Uncharacterized protein</fullName>
    </submittedName>
</protein>
<dbReference type="InParanoid" id="A0A3Q7F944"/>
<dbReference type="EnsemblPlants" id="Solyc02g084270.2.1">
    <property type="protein sequence ID" value="Solyc02g084270.2.1"/>
    <property type="gene ID" value="Solyc02g084270.2"/>
</dbReference>
<keyword evidence="2" id="KW-1185">Reference proteome</keyword>
<accession>A0A3Q7F944</accession>
<dbReference type="Gene3D" id="3.30.200.20">
    <property type="entry name" value="Phosphorylase Kinase, domain 1"/>
    <property type="match status" value="1"/>
</dbReference>